<evidence type="ECO:0000313" key="3">
    <source>
        <dbReference type="Proteomes" id="UP000644507"/>
    </source>
</evidence>
<evidence type="ECO:0000313" key="2">
    <source>
        <dbReference type="EMBL" id="GHC57576.1"/>
    </source>
</evidence>
<proteinExistence type="predicted"/>
<protein>
    <submittedName>
        <fullName evidence="2">Uncharacterized protein</fullName>
    </submittedName>
</protein>
<dbReference type="RefSeq" id="WP_189570505.1">
    <property type="nucleotide sequence ID" value="NZ_BMXI01000010.1"/>
</dbReference>
<keyword evidence="1" id="KW-1133">Transmembrane helix</keyword>
<dbReference type="Proteomes" id="UP000644507">
    <property type="component" value="Unassembled WGS sequence"/>
</dbReference>
<feature type="transmembrane region" description="Helical" evidence="1">
    <location>
        <begin position="6"/>
        <end position="26"/>
    </location>
</feature>
<dbReference type="AlphaFoldDB" id="A0A918TPJ1"/>
<sequence>MNPLILTYSLYLCIAIPLTIWVARTLHKNGRIFLVKCFREDEAMADSVNHLLVVGFYLINIGFVALYLKLNQEVTQAQDVFEALAGKLGFVLLVLGGMHFFNIFLFTRTRKKLELETVAPPIPPQGRI</sequence>
<feature type="transmembrane region" description="Helical" evidence="1">
    <location>
        <begin position="88"/>
        <end position="106"/>
    </location>
</feature>
<accession>A0A918TPJ1</accession>
<comment type="caution">
    <text evidence="2">The sequence shown here is derived from an EMBL/GenBank/DDBJ whole genome shotgun (WGS) entry which is preliminary data.</text>
</comment>
<evidence type="ECO:0000256" key="1">
    <source>
        <dbReference type="SAM" id="Phobius"/>
    </source>
</evidence>
<dbReference type="EMBL" id="BMXI01000010">
    <property type="protein sequence ID" value="GHC57576.1"/>
    <property type="molecule type" value="Genomic_DNA"/>
</dbReference>
<reference evidence="2" key="1">
    <citation type="journal article" date="2014" name="Int. J. Syst. Evol. Microbiol.">
        <title>Complete genome sequence of Corynebacterium casei LMG S-19264T (=DSM 44701T), isolated from a smear-ripened cheese.</title>
        <authorList>
            <consortium name="US DOE Joint Genome Institute (JGI-PGF)"/>
            <person name="Walter F."/>
            <person name="Albersmeier A."/>
            <person name="Kalinowski J."/>
            <person name="Ruckert C."/>
        </authorList>
    </citation>
    <scope>NUCLEOTIDE SEQUENCE</scope>
    <source>
        <strain evidence="2">KCTC 12988</strain>
    </source>
</reference>
<keyword evidence="1" id="KW-0812">Transmembrane</keyword>
<organism evidence="2 3">
    <name type="scientific">Roseibacillus persicicus</name>
    <dbReference type="NCBI Taxonomy" id="454148"/>
    <lineage>
        <taxon>Bacteria</taxon>
        <taxon>Pseudomonadati</taxon>
        <taxon>Verrucomicrobiota</taxon>
        <taxon>Verrucomicrobiia</taxon>
        <taxon>Verrucomicrobiales</taxon>
        <taxon>Verrucomicrobiaceae</taxon>
        <taxon>Roseibacillus</taxon>
    </lineage>
</organism>
<name>A0A918TPJ1_9BACT</name>
<feature type="transmembrane region" description="Helical" evidence="1">
    <location>
        <begin position="47"/>
        <end position="68"/>
    </location>
</feature>
<reference evidence="2" key="2">
    <citation type="submission" date="2020-09" db="EMBL/GenBank/DDBJ databases">
        <authorList>
            <person name="Sun Q."/>
            <person name="Kim S."/>
        </authorList>
    </citation>
    <scope>NUCLEOTIDE SEQUENCE</scope>
    <source>
        <strain evidence="2">KCTC 12988</strain>
    </source>
</reference>
<keyword evidence="3" id="KW-1185">Reference proteome</keyword>
<keyword evidence="1" id="KW-0472">Membrane</keyword>
<gene>
    <name evidence="2" type="ORF">GCM10007100_25690</name>
</gene>